<keyword evidence="2" id="KW-1185">Reference proteome</keyword>
<dbReference type="Proteomes" id="UP001595075">
    <property type="component" value="Unassembled WGS sequence"/>
</dbReference>
<accession>A0ABR4C845</accession>
<gene>
    <name evidence="1" type="ORF">VTL71DRAFT_2159</name>
</gene>
<dbReference type="EMBL" id="JAZHXI010000011">
    <property type="protein sequence ID" value="KAL2066088.1"/>
    <property type="molecule type" value="Genomic_DNA"/>
</dbReference>
<name>A0ABR4C845_9HELO</name>
<organism evidence="1 2">
    <name type="scientific">Oculimacula yallundae</name>
    <dbReference type="NCBI Taxonomy" id="86028"/>
    <lineage>
        <taxon>Eukaryota</taxon>
        <taxon>Fungi</taxon>
        <taxon>Dikarya</taxon>
        <taxon>Ascomycota</taxon>
        <taxon>Pezizomycotina</taxon>
        <taxon>Leotiomycetes</taxon>
        <taxon>Helotiales</taxon>
        <taxon>Ploettnerulaceae</taxon>
        <taxon>Oculimacula</taxon>
    </lineage>
</organism>
<sequence length="98" mass="11302">MDNDALYTCTCAHGTRLEDLGWGHTFTTGYENTGLILSVRHGMAWKHWVVLGKHDMIPRIDYGMAWYGMGRRTHFSALGHGAQMEHKHIFCFTLHSFY</sequence>
<proteinExistence type="predicted"/>
<evidence type="ECO:0000313" key="1">
    <source>
        <dbReference type="EMBL" id="KAL2066088.1"/>
    </source>
</evidence>
<comment type="caution">
    <text evidence="1">The sequence shown here is derived from an EMBL/GenBank/DDBJ whole genome shotgun (WGS) entry which is preliminary data.</text>
</comment>
<evidence type="ECO:0000313" key="2">
    <source>
        <dbReference type="Proteomes" id="UP001595075"/>
    </source>
</evidence>
<protein>
    <submittedName>
        <fullName evidence="1">Uncharacterized protein</fullName>
    </submittedName>
</protein>
<reference evidence="1 2" key="1">
    <citation type="journal article" date="2024" name="Commun. Biol.">
        <title>Comparative genomic analysis of thermophilic fungi reveals convergent evolutionary adaptations and gene losses.</title>
        <authorList>
            <person name="Steindorff A.S."/>
            <person name="Aguilar-Pontes M.V."/>
            <person name="Robinson A.J."/>
            <person name="Andreopoulos B."/>
            <person name="LaButti K."/>
            <person name="Kuo A."/>
            <person name="Mondo S."/>
            <person name="Riley R."/>
            <person name="Otillar R."/>
            <person name="Haridas S."/>
            <person name="Lipzen A."/>
            <person name="Grimwood J."/>
            <person name="Schmutz J."/>
            <person name="Clum A."/>
            <person name="Reid I.D."/>
            <person name="Moisan M.C."/>
            <person name="Butler G."/>
            <person name="Nguyen T.T.M."/>
            <person name="Dewar K."/>
            <person name="Conant G."/>
            <person name="Drula E."/>
            <person name="Henrissat B."/>
            <person name="Hansel C."/>
            <person name="Singer S."/>
            <person name="Hutchinson M.I."/>
            <person name="de Vries R.P."/>
            <person name="Natvig D.O."/>
            <person name="Powell A.J."/>
            <person name="Tsang A."/>
            <person name="Grigoriev I.V."/>
        </authorList>
    </citation>
    <scope>NUCLEOTIDE SEQUENCE [LARGE SCALE GENOMIC DNA]</scope>
    <source>
        <strain evidence="1 2">CBS 494.80</strain>
    </source>
</reference>